<evidence type="ECO:0000313" key="3">
    <source>
        <dbReference type="Proteomes" id="UP000013097"/>
    </source>
</evidence>
<keyword evidence="1" id="KW-0812">Transmembrane</keyword>
<keyword evidence="3" id="KW-1185">Reference proteome</keyword>
<evidence type="ECO:0000256" key="1">
    <source>
        <dbReference type="SAM" id="Phobius"/>
    </source>
</evidence>
<feature type="transmembrane region" description="Helical" evidence="1">
    <location>
        <begin position="6"/>
        <end position="24"/>
    </location>
</feature>
<comment type="caution">
    <text evidence="2">The sequence shown here is derived from an EMBL/GenBank/DDBJ whole genome shotgun (WGS) entry which is preliminary data.</text>
</comment>
<keyword evidence="1" id="KW-1133">Transmembrane helix</keyword>
<protein>
    <submittedName>
        <fullName evidence="2">Uncharacterized protein</fullName>
    </submittedName>
</protein>
<dbReference type="Proteomes" id="UP000013097">
    <property type="component" value="Unassembled WGS sequence"/>
</dbReference>
<dbReference type="EMBL" id="AGYT01000021">
    <property type="protein sequence ID" value="ENY99446.1"/>
    <property type="molecule type" value="Genomic_DNA"/>
</dbReference>
<dbReference type="RefSeq" id="WP_002599627.1">
    <property type="nucleotide sequence ID" value="NZ_JADPHC010000008.1"/>
</dbReference>
<organism evidence="2 3">
    <name type="scientific">Clostridium thermobutyricum</name>
    <dbReference type="NCBI Taxonomy" id="29372"/>
    <lineage>
        <taxon>Bacteria</taxon>
        <taxon>Bacillati</taxon>
        <taxon>Bacillota</taxon>
        <taxon>Clostridia</taxon>
        <taxon>Eubacteriales</taxon>
        <taxon>Clostridiaceae</taxon>
        <taxon>Clostridium</taxon>
    </lineage>
</organism>
<name>N9XV11_9CLOT</name>
<dbReference type="AlphaFoldDB" id="N9XV11"/>
<reference evidence="2 3" key="1">
    <citation type="submission" date="2013-01" db="EMBL/GenBank/DDBJ databases">
        <title>The Genome Sequence of Clostridium colicanis 209318.</title>
        <authorList>
            <consortium name="The Broad Institute Genome Sequencing Platform"/>
            <person name="Earl A."/>
            <person name="Ward D."/>
            <person name="Feldgarden M."/>
            <person name="Gevers D."/>
            <person name="Courvalin P."/>
            <person name="Lambert T."/>
            <person name="Walker B."/>
            <person name="Young S.K."/>
            <person name="Zeng Q."/>
            <person name="Gargeya S."/>
            <person name="Fitzgerald M."/>
            <person name="Haas B."/>
            <person name="Abouelleil A."/>
            <person name="Alvarado L."/>
            <person name="Arachchi H.M."/>
            <person name="Berlin A.M."/>
            <person name="Chapman S.B."/>
            <person name="Dewar J."/>
            <person name="Goldberg J."/>
            <person name="Griggs A."/>
            <person name="Gujja S."/>
            <person name="Hansen M."/>
            <person name="Howarth C."/>
            <person name="Imamovic A."/>
            <person name="Larimer J."/>
            <person name="McCowan C."/>
            <person name="Murphy C."/>
            <person name="Neiman D."/>
            <person name="Pearson M."/>
            <person name="Priest M."/>
            <person name="Roberts A."/>
            <person name="Saif S."/>
            <person name="Shea T."/>
            <person name="Sisk P."/>
            <person name="Sykes S."/>
            <person name="Wortman J."/>
            <person name="Nusbaum C."/>
            <person name="Birren B."/>
        </authorList>
    </citation>
    <scope>NUCLEOTIDE SEQUENCE [LARGE SCALE GENOMIC DNA]</scope>
    <source>
        <strain evidence="2 3">209318</strain>
    </source>
</reference>
<gene>
    <name evidence="2" type="ORF">HMPREF1092_03187</name>
</gene>
<proteinExistence type="predicted"/>
<sequence>MDITAVLITAIIMISLIVITKIVVSSDKENEVSLKHNKDLENKQSSISFKINSKEKNNKKISNIYCE</sequence>
<dbReference type="HOGENOM" id="CLU_2842024_0_0_9"/>
<dbReference type="PATRIC" id="fig|999411.4.peg.3101"/>
<keyword evidence="1" id="KW-0472">Membrane</keyword>
<accession>N9XV11</accession>
<evidence type="ECO:0000313" key="2">
    <source>
        <dbReference type="EMBL" id="ENY99446.1"/>
    </source>
</evidence>